<dbReference type="RefSeq" id="WP_125138203.1">
    <property type="nucleotide sequence ID" value="NZ_LR130778.1"/>
</dbReference>
<dbReference type="OrthoDB" id="9804747at2"/>
<keyword evidence="3" id="KW-1185">Reference proteome</keyword>
<dbReference type="AlphaFoldDB" id="A0A3P7P279"/>
<dbReference type="PANTHER" id="PTHR43155">
    <property type="entry name" value="CYCLIC DI-GMP PHOSPHODIESTERASE PA4108-RELATED"/>
    <property type="match status" value="1"/>
</dbReference>
<proteinExistence type="predicted"/>
<evidence type="ECO:0000259" key="1">
    <source>
        <dbReference type="PROSITE" id="PS51832"/>
    </source>
</evidence>
<evidence type="ECO:0000313" key="3">
    <source>
        <dbReference type="Proteomes" id="UP000279029"/>
    </source>
</evidence>
<accession>A0A3P7P279</accession>
<dbReference type="InterPro" id="IPR003607">
    <property type="entry name" value="HD/PDEase_dom"/>
</dbReference>
<dbReference type="EMBL" id="LR130778">
    <property type="protein sequence ID" value="VDN49195.1"/>
    <property type="molecule type" value="Genomic_DNA"/>
</dbReference>
<dbReference type="SMART" id="SM00471">
    <property type="entry name" value="HDc"/>
    <property type="match status" value="1"/>
</dbReference>
<feature type="domain" description="HD-GYP" evidence="1">
    <location>
        <begin position="111"/>
        <end position="307"/>
    </location>
</feature>
<dbReference type="PANTHER" id="PTHR43155:SF2">
    <property type="entry name" value="CYCLIC DI-GMP PHOSPHODIESTERASE PA4108"/>
    <property type="match status" value="1"/>
</dbReference>
<dbReference type="Pfam" id="PF13487">
    <property type="entry name" value="HD_5"/>
    <property type="match status" value="1"/>
</dbReference>
<gene>
    <name evidence="2" type="ORF">PATL70BA_3270</name>
</gene>
<dbReference type="PROSITE" id="PS51832">
    <property type="entry name" value="HD_GYP"/>
    <property type="match status" value="1"/>
</dbReference>
<organism evidence="2 3">
    <name type="scientific">Petrocella atlantisensis</name>
    <dbReference type="NCBI Taxonomy" id="2173034"/>
    <lineage>
        <taxon>Bacteria</taxon>
        <taxon>Bacillati</taxon>
        <taxon>Bacillota</taxon>
        <taxon>Clostridia</taxon>
        <taxon>Lachnospirales</taxon>
        <taxon>Vallitaleaceae</taxon>
        <taxon>Petrocella</taxon>
    </lineage>
</organism>
<dbReference type="Gene3D" id="1.10.3210.10">
    <property type="entry name" value="Hypothetical protein af1432"/>
    <property type="match status" value="1"/>
</dbReference>
<reference evidence="2 3" key="1">
    <citation type="submission" date="2018-09" db="EMBL/GenBank/DDBJ databases">
        <authorList>
            <person name="Postec A."/>
        </authorList>
    </citation>
    <scope>NUCLEOTIDE SEQUENCE [LARGE SCALE GENOMIC DNA]</scope>
    <source>
        <strain evidence="2">70B-A</strain>
    </source>
</reference>
<name>A0A3P7P279_9FIRM</name>
<dbReference type="KEGG" id="cbar:PATL70BA_3270"/>
<dbReference type="InterPro" id="IPR037522">
    <property type="entry name" value="HD_GYP_dom"/>
</dbReference>
<dbReference type="Proteomes" id="UP000279029">
    <property type="component" value="Chromosome"/>
</dbReference>
<dbReference type="CDD" id="cd00077">
    <property type="entry name" value="HDc"/>
    <property type="match status" value="1"/>
</dbReference>
<sequence length="371" mass="41788">MRFVPVSGLVEGMVCGRKLYDVNHQLLLNSNSIIHRSYIERIKSLGYQGIYIEDEMSKDIMLKDVISDELRMSAIKAVKDICIYASQSKSDPKKLVDKVNHTKILISNIVEQVLENKDTMVNLIDLKFYDDYTFFHSVNVAVLSILVGVEYGLNKADLFNVGLASILHDIGKMFVDKDILNKPGKLTEEEYEAVKQHPTFGFNYLKESYDIPTSVYVSVLQHHERYDGKGYPMQKSKDQISIIARIIGVADVYDALTSSRPYREALLPSEAMEFIMANGGSMFDLEITKIFAKKVAPFPVGTYVILSNGLTGIVASNHEDACMRPEVKIIMNANQEVIVPYILDLRLNRSLRSVTITGINSLMKAKEVKEA</sequence>
<dbReference type="SUPFAM" id="SSF109604">
    <property type="entry name" value="HD-domain/PDEase-like"/>
    <property type="match status" value="1"/>
</dbReference>
<evidence type="ECO:0000313" key="2">
    <source>
        <dbReference type="EMBL" id="VDN49195.1"/>
    </source>
</evidence>
<protein>
    <submittedName>
        <fullName evidence="2">HD-GYP domain-containing protein</fullName>
    </submittedName>
</protein>